<keyword evidence="1" id="KW-0732">Signal</keyword>
<reference evidence="2 3" key="1">
    <citation type="submission" date="2019-06" db="EMBL/GenBank/DDBJ databases">
        <title>Whole genome shotgun sequence of Vibrio inusitatus NBRC 102082.</title>
        <authorList>
            <person name="Hosoyama A."/>
            <person name="Uohara A."/>
            <person name="Ohji S."/>
            <person name="Ichikawa N."/>
        </authorList>
    </citation>
    <scope>NUCLEOTIDE SEQUENCE [LARGE SCALE GENOMIC DNA]</scope>
    <source>
        <strain evidence="2 3">NBRC 102082</strain>
    </source>
</reference>
<organism evidence="2 3">
    <name type="scientific">Vibrio inusitatus NBRC 102082</name>
    <dbReference type="NCBI Taxonomy" id="1219070"/>
    <lineage>
        <taxon>Bacteria</taxon>
        <taxon>Pseudomonadati</taxon>
        <taxon>Pseudomonadota</taxon>
        <taxon>Gammaproteobacteria</taxon>
        <taxon>Vibrionales</taxon>
        <taxon>Vibrionaceae</taxon>
        <taxon>Vibrio</taxon>
    </lineage>
</organism>
<dbReference type="AlphaFoldDB" id="A0A4Y3HYS9"/>
<feature type="signal peptide" evidence="1">
    <location>
        <begin position="1"/>
        <end position="25"/>
    </location>
</feature>
<keyword evidence="3" id="KW-1185">Reference proteome</keyword>
<evidence type="ECO:0000256" key="1">
    <source>
        <dbReference type="SAM" id="SignalP"/>
    </source>
</evidence>
<evidence type="ECO:0000313" key="3">
    <source>
        <dbReference type="Proteomes" id="UP000318717"/>
    </source>
</evidence>
<gene>
    <name evidence="2" type="ORF">VIN01S_29890</name>
</gene>
<dbReference type="OrthoDB" id="9809066at2"/>
<dbReference type="EMBL" id="BJLF01000016">
    <property type="protein sequence ID" value="GEA52185.1"/>
    <property type="molecule type" value="Genomic_DNA"/>
</dbReference>
<dbReference type="Proteomes" id="UP000318717">
    <property type="component" value="Unassembled WGS sequence"/>
</dbReference>
<evidence type="ECO:0008006" key="4">
    <source>
        <dbReference type="Google" id="ProtNLM"/>
    </source>
</evidence>
<evidence type="ECO:0000313" key="2">
    <source>
        <dbReference type="EMBL" id="GEA52185.1"/>
    </source>
</evidence>
<feature type="chain" id="PRO_5021387281" description="Transporter" evidence="1">
    <location>
        <begin position="26"/>
        <end position="285"/>
    </location>
</feature>
<comment type="caution">
    <text evidence="2">The sequence shown here is derived from an EMBL/GenBank/DDBJ whole genome shotgun (WGS) entry which is preliminary data.</text>
</comment>
<sequence length="285" mass="31287">MPISIKKTATTIALLSTLFALPALSNQQDIDNKSLADKAAKELANPNTALASLNFKFQYYSGYEGGGDSSTILFQPALPFPMDNGDKVIFRPALPYVINNDVGNLERDDSGFGDISFDLAYAPKAEPGNITAFGVIAQLPTGSDGFSSEQFAIGPEMLLGKASKERIFIFFPNHLWGVSNNSDKINGEHVIEDINRTSLQIGWVELLGNGWTIASSPTMTYDWNTDQAEIPLNFQVSKTVIMGSRPWKIGLEANYYIEKDEKTRPDFMIGLNITPVVENKFAGLF</sequence>
<accession>A0A4Y3HYS9</accession>
<protein>
    <recommendedName>
        <fullName evidence="4">Transporter</fullName>
    </recommendedName>
</protein>
<name>A0A4Y3HYS9_9VIBR</name>
<dbReference type="RefSeq" id="WP_141346635.1">
    <property type="nucleotide sequence ID" value="NZ_BJLF01000016.1"/>
</dbReference>
<proteinExistence type="predicted"/>